<reference evidence="2 3" key="1">
    <citation type="submission" date="2014-04" db="EMBL/GenBank/DDBJ databases">
        <title>Evolutionary Origins and Diversification of the Mycorrhizal Mutualists.</title>
        <authorList>
            <consortium name="DOE Joint Genome Institute"/>
            <consortium name="Mycorrhizal Genomics Consortium"/>
            <person name="Kohler A."/>
            <person name="Kuo A."/>
            <person name="Nagy L.G."/>
            <person name="Floudas D."/>
            <person name="Copeland A."/>
            <person name="Barry K.W."/>
            <person name="Cichocki N."/>
            <person name="Veneault-Fourrey C."/>
            <person name="LaButti K."/>
            <person name="Lindquist E.A."/>
            <person name="Lipzen A."/>
            <person name="Lundell T."/>
            <person name="Morin E."/>
            <person name="Murat C."/>
            <person name="Riley R."/>
            <person name="Ohm R."/>
            <person name="Sun H."/>
            <person name="Tunlid A."/>
            <person name="Henrissat B."/>
            <person name="Grigoriev I.V."/>
            <person name="Hibbett D.S."/>
            <person name="Martin F."/>
        </authorList>
    </citation>
    <scope>NUCLEOTIDE SEQUENCE [LARGE SCALE GENOMIC DNA]</scope>
    <source>
        <strain evidence="2 3">MD-312</strain>
    </source>
</reference>
<feature type="compositionally biased region" description="Polar residues" evidence="1">
    <location>
        <begin position="1"/>
        <end position="10"/>
    </location>
</feature>
<proteinExistence type="predicted"/>
<feature type="region of interest" description="Disordered" evidence="1">
    <location>
        <begin position="1"/>
        <end position="21"/>
    </location>
</feature>
<sequence>MVSQTFLSTKPQPRRLQPPSRRRVKVILSKEARVVLAFERRRKAQGFRDDLDTTWVQLDEATKKIASTHHKSVKRVQRDLYLGHGVLRTKRVKVNAWNAFFWKKGRENQTQDAPGGKVSLPNLVQSFRDEYKKLSPSKKSALVEEFSKFREAKSFGFRVGAQSKVNDVTKTLKALNNLRCRTGTETILYATRGSTDVPLNGVAFATEGVQDFMGTVMGIDNQDMVSKMEGFAIQGIKGAASNHAQLVSQVRAAIRNIINQKLRETTGDQEAKMQWAHYFRNVVQRHSVVIEGWPDGIPFSNLSSISSALSQLETLLRKWESGTTYWKQLTEDEFEELRAKRNQQLEDGEINDHTRRTRSDKGKKRKRISDLDNGDNSRRHHAGKGKNYKSAAVIESEHEDDTQDGPAANANQSIPSSPTSTAALAAAFANMSSGDHQRLLSNLDTVPMM</sequence>
<dbReference type="AlphaFoldDB" id="A0A0C9VK26"/>
<evidence type="ECO:0000313" key="2">
    <source>
        <dbReference type="EMBL" id="KIJ57835.1"/>
    </source>
</evidence>
<feature type="region of interest" description="Disordered" evidence="1">
    <location>
        <begin position="344"/>
        <end position="418"/>
    </location>
</feature>
<feature type="compositionally biased region" description="Basic residues" evidence="1">
    <location>
        <begin position="378"/>
        <end position="387"/>
    </location>
</feature>
<evidence type="ECO:0000313" key="3">
    <source>
        <dbReference type="Proteomes" id="UP000053820"/>
    </source>
</evidence>
<protein>
    <submittedName>
        <fullName evidence="2">Unplaced genomic scaffold scaffold_255, whole genome shotgun sequence</fullName>
    </submittedName>
</protein>
<keyword evidence="3" id="KW-1185">Reference proteome</keyword>
<dbReference type="HOGENOM" id="CLU_033169_1_0_1"/>
<name>A0A0C9VK26_9AGAM</name>
<dbReference type="EMBL" id="KN840089">
    <property type="protein sequence ID" value="KIJ57835.1"/>
    <property type="molecule type" value="Genomic_DNA"/>
</dbReference>
<feature type="compositionally biased region" description="Basic and acidic residues" evidence="1">
    <location>
        <begin position="350"/>
        <end position="360"/>
    </location>
</feature>
<accession>A0A0C9VK26</accession>
<evidence type="ECO:0000256" key="1">
    <source>
        <dbReference type="SAM" id="MobiDB-lite"/>
    </source>
</evidence>
<gene>
    <name evidence="2" type="ORF">HYDPIDRAFT_103757</name>
</gene>
<organism evidence="2 3">
    <name type="scientific">Hydnomerulius pinastri MD-312</name>
    <dbReference type="NCBI Taxonomy" id="994086"/>
    <lineage>
        <taxon>Eukaryota</taxon>
        <taxon>Fungi</taxon>
        <taxon>Dikarya</taxon>
        <taxon>Basidiomycota</taxon>
        <taxon>Agaricomycotina</taxon>
        <taxon>Agaricomycetes</taxon>
        <taxon>Agaricomycetidae</taxon>
        <taxon>Boletales</taxon>
        <taxon>Boletales incertae sedis</taxon>
        <taxon>Leucogyrophana</taxon>
    </lineage>
</organism>
<dbReference type="OrthoDB" id="2685591at2759"/>
<dbReference type="Proteomes" id="UP000053820">
    <property type="component" value="Unassembled WGS sequence"/>
</dbReference>